<comment type="caution">
    <text evidence="2">The sequence shown here is derived from an EMBL/GenBank/DDBJ whole genome shotgun (WGS) entry which is preliminary data.</text>
</comment>
<dbReference type="InterPro" id="IPR045466">
    <property type="entry name" value="DUF6498"/>
</dbReference>
<dbReference type="Pfam" id="PF20108">
    <property type="entry name" value="DUF6498"/>
    <property type="match status" value="1"/>
</dbReference>
<organism evidence="2 3">
    <name type="scientific">Mycobacterium deserti</name>
    <dbReference type="NCBI Taxonomy" id="2978347"/>
    <lineage>
        <taxon>Bacteria</taxon>
        <taxon>Bacillati</taxon>
        <taxon>Actinomycetota</taxon>
        <taxon>Actinomycetes</taxon>
        <taxon>Mycobacteriales</taxon>
        <taxon>Mycobacteriaceae</taxon>
        <taxon>Mycobacterium</taxon>
    </lineage>
</organism>
<evidence type="ECO:0000313" key="3">
    <source>
        <dbReference type="Proteomes" id="UP001206639"/>
    </source>
</evidence>
<evidence type="ECO:0000256" key="1">
    <source>
        <dbReference type="SAM" id="Phobius"/>
    </source>
</evidence>
<keyword evidence="3" id="KW-1185">Reference proteome</keyword>
<protein>
    <submittedName>
        <fullName evidence="2">DUF6498-containing protein</fullName>
    </submittedName>
</protein>
<sequence length="254" mass="28275">MPVTRLLTLLGINGVPAAGWFLEHWSAGTTLAVYWFENVAATLCIAVLIVAHRRVTPRRGHFRYQAADNKASKASSFLSGYLTVSLAFCGAHGVFLGAILFLLNHNGEGAIAAVNWRSVAIGCTIVLVLLIVDLAVDLIRVRSYSFLRVEQSAYRGLGRVVVVHLTIVFGLFLAAITGAPNALFGLFIVLKTLYALSTVLPQWEPAHPPQWLSRLMNRMPNVHPGERFEDFWTKDRAAEARRRERNEEPWTARR</sequence>
<dbReference type="RefSeq" id="WP_260993864.1">
    <property type="nucleotide sequence ID" value="NZ_JAODWD010000003.1"/>
</dbReference>
<keyword evidence="1" id="KW-0812">Transmembrane</keyword>
<reference evidence="3" key="1">
    <citation type="submission" date="2023-07" db="EMBL/GenBank/DDBJ databases">
        <authorList>
            <person name="Deng Y."/>
            <person name="Zhang Y.-Q."/>
        </authorList>
    </citation>
    <scope>NUCLEOTIDE SEQUENCE [LARGE SCALE GENOMIC DNA]</scope>
    <source>
        <strain evidence="3">CPCC 205710</strain>
    </source>
</reference>
<feature type="transmembrane region" description="Helical" evidence="1">
    <location>
        <begin position="80"/>
        <end position="103"/>
    </location>
</feature>
<proteinExistence type="predicted"/>
<keyword evidence="1" id="KW-0472">Membrane</keyword>
<keyword evidence="1" id="KW-1133">Transmembrane helix</keyword>
<dbReference type="Proteomes" id="UP001206639">
    <property type="component" value="Unassembled WGS sequence"/>
</dbReference>
<feature type="transmembrane region" description="Helical" evidence="1">
    <location>
        <begin position="115"/>
        <end position="136"/>
    </location>
</feature>
<gene>
    <name evidence="2" type="ORF">N4S67_15630</name>
</gene>
<feature type="transmembrane region" description="Helical" evidence="1">
    <location>
        <begin position="33"/>
        <end position="51"/>
    </location>
</feature>
<evidence type="ECO:0000313" key="2">
    <source>
        <dbReference type="EMBL" id="MCT7659850.1"/>
    </source>
</evidence>
<feature type="transmembrane region" description="Helical" evidence="1">
    <location>
        <begin position="157"/>
        <end position="176"/>
    </location>
</feature>
<dbReference type="EMBL" id="JAODWD010000003">
    <property type="protein sequence ID" value="MCT7659850.1"/>
    <property type="molecule type" value="Genomic_DNA"/>
</dbReference>
<name>A0ABT2MFG4_9MYCO</name>
<accession>A0ABT2MFG4</accession>